<protein>
    <recommendedName>
        <fullName evidence="3">RNA-directed DNA polymerase, eukaryota, reverse transcriptase zinc-binding domain protein</fullName>
    </recommendedName>
</protein>
<sequence>MLKVLGRDFYIKKGYRSQSLKYPPGFSPIENKGENSIHGSGDSNNNMEGLKESNWVEGMEYSRNSKLKKMFKDDGSDATSTGHFKKSKIPRTEGSILGLLEKVVKVGQIMVYKMEGCMSNMVEIIETQGAEKVLK</sequence>
<name>A0A699QIL6_TANCI</name>
<feature type="region of interest" description="Disordered" evidence="1">
    <location>
        <begin position="23"/>
        <end position="49"/>
    </location>
</feature>
<comment type="caution">
    <text evidence="2">The sequence shown here is derived from an EMBL/GenBank/DDBJ whole genome shotgun (WGS) entry which is preliminary data.</text>
</comment>
<evidence type="ECO:0000313" key="2">
    <source>
        <dbReference type="EMBL" id="GFC67431.1"/>
    </source>
</evidence>
<dbReference type="AlphaFoldDB" id="A0A699QIL6"/>
<proteinExistence type="predicted"/>
<evidence type="ECO:0008006" key="3">
    <source>
        <dbReference type="Google" id="ProtNLM"/>
    </source>
</evidence>
<reference evidence="2" key="1">
    <citation type="journal article" date="2019" name="Sci. Rep.">
        <title>Draft genome of Tanacetum cinerariifolium, the natural source of mosquito coil.</title>
        <authorList>
            <person name="Yamashiro T."/>
            <person name="Shiraishi A."/>
            <person name="Satake H."/>
            <person name="Nakayama K."/>
        </authorList>
    </citation>
    <scope>NUCLEOTIDE SEQUENCE</scope>
</reference>
<dbReference type="EMBL" id="BKCJ011015469">
    <property type="protein sequence ID" value="GFC67431.1"/>
    <property type="molecule type" value="Genomic_DNA"/>
</dbReference>
<organism evidence="2">
    <name type="scientific">Tanacetum cinerariifolium</name>
    <name type="common">Dalmatian daisy</name>
    <name type="synonym">Chrysanthemum cinerariifolium</name>
    <dbReference type="NCBI Taxonomy" id="118510"/>
    <lineage>
        <taxon>Eukaryota</taxon>
        <taxon>Viridiplantae</taxon>
        <taxon>Streptophyta</taxon>
        <taxon>Embryophyta</taxon>
        <taxon>Tracheophyta</taxon>
        <taxon>Spermatophyta</taxon>
        <taxon>Magnoliopsida</taxon>
        <taxon>eudicotyledons</taxon>
        <taxon>Gunneridae</taxon>
        <taxon>Pentapetalae</taxon>
        <taxon>asterids</taxon>
        <taxon>campanulids</taxon>
        <taxon>Asterales</taxon>
        <taxon>Asteraceae</taxon>
        <taxon>Asteroideae</taxon>
        <taxon>Anthemideae</taxon>
        <taxon>Anthemidinae</taxon>
        <taxon>Tanacetum</taxon>
    </lineage>
</organism>
<evidence type="ECO:0000256" key="1">
    <source>
        <dbReference type="SAM" id="MobiDB-lite"/>
    </source>
</evidence>
<accession>A0A699QIL6</accession>
<feature type="compositionally biased region" description="Polar residues" evidence="1">
    <location>
        <begin position="37"/>
        <end position="47"/>
    </location>
</feature>
<gene>
    <name evidence="2" type="ORF">Tci_839401</name>
</gene>